<evidence type="ECO:0000313" key="4">
    <source>
        <dbReference type="Proteomes" id="UP000182077"/>
    </source>
</evidence>
<dbReference type="Pfam" id="PF13561">
    <property type="entry name" value="adh_short_C2"/>
    <property type="match status" value="1"/>
</dbReference>
<dbReference type="SUPFAM" id="SSF51735">
    <property type="entry name" value="NAD(P)-binding Rossmann-fold domains"/>
    <property type="match status" value="1"/>
</dbReference>
<protein>
    <recommendedName>
        <fullName evidence="5">Short chain dehydrogenase</fullName>
    </recommendedName>
</protein>
<sequence length="209" mass="22457">MKKTNFRSERMRILVVGGKGTIGQVIVGKLEKKHEVIIAGRTSGDVQVDLTEVASIERMFKKVGHVDAIVNASGAAKFQTIEAMTPEDNLVAVQSKLLGQINLVLIGQHYLLHDGSITLTTGIMKDDPIPGGASAAMANGGVAAFVKSAAIDFTQGIRINCVSPNVLEESYDAYQESFKGFVPVPAERVAMAYVKSIEGKQTGQEYKVY</sequence>
<keyword evidence="4" id="KW-1185">Reference proteome</keyword>
<dbReference type="InterPro" id="IPR002347">
    <property type="entry name" value="SDR_fam"/>
</dbReference>
<dbReference type="PANTHER" id="PTHR43477:SF1">
    <property type="entry name" value="DIHYDROANTICAPSIN 7-DEHYDROGENASE"/>
    <property type="match status" value="1"/>
</dbReference>
<evidence type="ECO:0000256" key="1">
    <source>
        <dbReference type="ARBA" id="ARBA00006484"/>
    </source>
</evidence>
<keyword evidence="2" id="KW-0560">Oxidoreductase</keyword>
<dbReference type="PRINTS" id="PR00081">
    <property type="entry name" value="GDHRDH"/>
</dbReference>
<evidence type="ECO:0000256" key="2">
    <source>
        <dbReference type="ARBA" id="ARBA00023002"/>
    </source>
</evidence>
<dbReference type="GO" id="GO:0016491">
    <property type="term" value="F:oxidoreductase activity"/>
    <property type="evidence" value="ECO:0007669"/>
    <property type="project" value="UniProtKB-KW"/>
</dbReference>
<gene>
    <name evidence="3" type="ORF">RV04_GL002300</name>
</gene>
<dbReference type="STRING" id="249189.RV04_GL002300"/>
<accession>A0A1L8TMA4</accession>
<dbReference type="NCBIfam" id="NF005754">
    <property type="entry name" value="PRK07578.1"/>
    <property type="match status" value="1"/>
</dbReference>
<dbReference type="Proteomes" id="UP000182077">
    <property type="component" value="Unassembled WGS sequence"/>
</dbReference>
<dbReference type="EMBL" id="JXKQ01000007">
    <property type="protein sequence ID" value="OJG45252.1"/>
    <property type="molecule type" value="Genomic_DNA"/>
</dbReference>
<comment type="caution">
    <text evidence="3">The sequence shown here is derived from an EMBL/GenBank/DDBJ whole genome shotgun (WGS) entry which is preliminary data.</text>
</comment>
<dbReference type="InterPro" id="IPR051122">
    <property type="entry name" value="SDR_DHRS6-like"/>
</dbReference>
<organism evidence="3 4">
    <name type="scientific">Enterococcus hermanniensis</name>
    <dbReference type="NCBI Taxonomy" id="249189"/>
    <lineage>
        <taxon>Bacteria</taxon>
        <taxon>Bacillati</taxon>
        <taxon>Bacillota</taxon>
        <taxon>Bacilli</taxon>
        <taxon>Lactobacillales</taxon>
        <taxon>Enterococcaceae</taxon>
        <taxon>Enterococcus</taxon>
    </lineage>
</organism>
<reference evidence="3 4" key="1">
    <citation type="submission" date="2014-12" db="EMBL/GenBank/DDBJ databases">
        <title>Draft genome sequences of 29 type strains of Enterococci.</title>
        <authorList>
            <person name="Zhong Z."/>
            <person name="Sun Z."/>
            <person name="Liu W."/>
            <person name="Zhang W."/>
            <person name="Zhang H."/>
        </authorList>
    </citation>
    <scope>NUCLEOTIDE SEQUENCE [LARGE SCALE GENOMIC DNA]</scope>
    <source>
        <strain evidence="3 4">DSM 17122</strain>
    </source>
</reference>
<comment type="similarity">
    <text evidence="1">Belongs to the short-chain dehydrogenases/reductases (SDR) family.</text>
</comment>
<evidence type="ECO:0008006" key="5">
    <source>
        <dbReference type="Google" id="ProtNLM"/>
    </source>
</evidence>
<dbReference type="CDD" id="cd11731">
    <property type="entry name" value="Lin1944_like_SDR_c"/>
    <property type="match status" value="1"/>
</dbReference>
<dbReference type="PANTHER" id="PTHR43477">
    <property type="entry name" value="DIHYDROANTICAPSIN 7-DEHYDROGENASE"/>
    <property type="match status" value="1"/>
</dbReference>
<dbReference type="InterPro" id="IPR036291">
    <property type="entry name" value="NAD(P)-bd_dom_sf"/>
</dbReference>
<proteinExistence type="inferred from homology"/>
<evidence type="ECO:0000313" key="3">
    <source>
        <dbReference type="EMBL" id="OJG45252.1"/>
    </source>
</evidence>
<dbReference type="Gene3D" id="3.40.50.720">
    <property type="entry name" value="NAD(P)-binding Rossmann-like Domain"/>
    <property type="match status" value="1"/>
</dbReference>
<dbReference type="AlphaFoldDB" id="A0A1L8TMA4"/>
<name>A0A1L8TMA4_9ENTE</name>